<organism evidence="2 3">
    <name type="scientific">Comamonas denitrificans</name>
    <dbReference type="NCBI Taxonomy" id="117506"/>
    <lineage>
        <taxon>Bacteria</taxon>
        <taxon>Pseudomonadati</taxon>
        <taxon>Pseudomonadota</taxon>
        <taxon>Betaproteobacteria</taxon>
        <taxon>Burkholderiales</taxon>
        <taxon>Comamonadaceae</taxon>
        <taxon>Comamonas</taxon>
    </lineage>
</organism>
<feature type="domain" description="PPM-type phosphatase" evidence="1">
    <location>
        <begin position="2"/>
        <end position="240"/>
    </location>
</feature>
<dbReference type="SMART" id="SM00332">
    <property type="entry name" value="PP2Cc"/>
    <property type="match status" value="1"/>
</dbReference>
<dbReference type="InterPro" id="IPR015655">
    <property type="entry name" value="PP2C"/>
</dbReference>
<dbReference type="SMART" id="SM00331">
    <property type="entry name" value="PP2C_SIG"/>
    <property type="match status" value="1"/>
</dbReference>
<dbReference type="Gene3D" id="3.60.40.10">
    <property type="entry name" value="PPM-type phosphatase domain"/>
    <property type="match status" value="1"/>
</dbReference>
<sequence length="302" mass="33381">MKFSVFQLSRRGGRPTNEDRMGYCYTREAGLFVLADGMGGHAEGEVASQLALQTLAAEFQRQATPRLPDVQAFLQQGVMLAHERILAYGRHKRMSDGPRTTVVAAVIQDGHVSWVNCGDSRLYWARDGVLQARTRDHSYAEMDRAGALKLAHKILNRNVLYTCLGAEARPVLDFAGPHKLQQNDRLLLCSDGLWDVLQEHILLQRLSNSPVQDAVPALVDAALQVAGSKSDNVTAIAVQWEQAQQEPEAADTQHGGEDTFSSTIQSLQDLEGFDVNLDEAEIERSIAEINEAIRRSALHKKV</sequence>
<dbReference type="Pfam" id="PF13672">
    <property type="entry name" value="PP2C_2"/>
    <property type="match status" value="1"/>
</dbReference>
<dbReference type="GO" id="GO:0004722">
    <property type="term" value="F:protein serine/threonine phosphatase activity"/>
    <property type="evidence" value="ECO:0007669"/>
    <property type="project" value="InterPro"/>
</dbReference>
<accession>A0A939GXE4</accession>
<evidence type="ECO:0000313" key="2">
    <source>
        <dbReference type="EMBL" id="MBO1250842.1"/>
    </source>
</evidence>
<gene>
    <name evidence="2" type="ORF">J1777_13600</name>
</gene>
<dbReference type="InterPro" id="IPR036457">
    <property type="entry name" value="PPM-type-like_dom_sf"/>
</dbReference>
<dbReference type="AlphaFoldDB" id="A0A939GXE4"/>
<comment type="caution">
    <text evidence="2">The sequence shown here is derived from an EMBL/GenBank/DDBJ whole genome shotgun (WGS) entry which is preliminary data.</text>
</comment>
<evidence type="ECO:0000313" key="3">
    <source>
        <dbReference type="Proteomes" id="UP000664731"/>
    </source>
</evidence>
<proteinExistence type="predicted"/>
<name>A0A939GXE4_9BURK</name>
<dbReference type="SUPFAM" id="SSF81606">
    <property type="entry name" value="PP2C-like"/>
    <property type="match status" value="1"/>
</dbReference>
<dbReference type="InterPro" id="IPR001932">
    <property type="entry name" value="PPM-type_phosphatase-like_dom"/>
</dbReference>
<keyword evidence="3" id="KW-1185">Reference proteome</keyword>
<dbReference type="Proteomes" id="UP000664731">
    <property type="component" value="Unassembled WGS sequence"/>
</dbReference>
<dbReference type="CDD" id="cd00143">
    <property type="entry name" value="PP2Cc"/>
    <property type="match status" value="1"/>
</dbReference>
<reference evidence="2" key="1">
    <citation type="submission" date="2021-03" db="EMBL/GenBank/DDBJ databases">
        <title>Comamonas denitrificans.</title>
        <authorList>
            <person name="Finster K."/>
        </authorList>
    </citation>
    <scope>NUCLEOTIDE SEQUENCE</scope>
    <source>
        <strain evidence="2">MM2021_4</strain>
    </source>
</reference>
<dbReference type="EMBL" id="JAFNME010000050">
    <property type="protein sequence ID" value="MBO1250842.1"/>
    <property type="molecule type" value="Genomic_DNA"/>
</dbReference>
<dbReference type="PROSITE" id="PS51746">
    <property type="entry name" value="PPM_2"/>
    <property type="match status" value="1"/>
</dbReference>
<dbReference type="PANTHER" id="PTHR47992">
    <property type="entry name" value="PROTEIN PHOSPHATASE"/>
    <property type="match status" value="1"/>
</dbReference>
<protein>
    <submittedName>
        <fullName evidence="2">Serine/threonine-protein phosphatase</fullName>
    </submittedName>
</protein>
<evidence type="ECO:0000259" key="1">
    <source>
        <dbReference type="PROSITE" id="PS51746"/>
    </source>
</evidence>
<dbReference type="RefSeq" id="WP_207576219.1">
    <property type="nucleotide sequence ID" value="NZ_JAFNME010000050.1"/>
</dbReference>